<evidence type="ECO:0000256" key="3">
    <source>
        <dbReference type="ARBA" id="ARBA00022692"/>
    </source>
</evidence>
<keyword evidence="4 6" id="KW-1133">Transmembrane helix</keyword>
<keyword evidence="5 6" id="KW-0472">Membrane</keyword>
<dbReference type="OrthoDB" id="371137at2"/>
<evidence type="ECO:0000256" key="6">
    <source>
        <dbReference type="RuleBase" id="RU366058"/>
    </source>
</evidence>
<dbReference type="InterPro" id="IPR015414">
    <property type="entry name" value="TMEM64"/>
</dbReference>
<comment type="similarity">
    <text evidence="6">Belongs to the TVP38/TMEM64 family.</text>
</comment>
<sequence length="197" mass="22540">MYKVWQKTFQILGIITLIASIALVIWLFKNGILNDQNAFKSWVSQYQLMAPLIFIFIQIVQIVIPILPGGVTTVAGYLVFGPWLGFITNYIGILLGSIILFLIVKRYGRPFIKLFVKDKDLSKYEAKLETKGYERFFIFCMASPISPADIMVMVTGLSSMSLRRFIIIMLITKPLSIIGYSYLWIYGGHLLQYFLSL</sequence>
<accession>A0A5C5S9Z1</accession>
<evidence type="ECO:0000259" key="7">
    <source>
        <dbReference type="Pfam" id="PF09335"/>
    </source>
</evidence>
<feature type="transmembrane region" description="Helical" evidence="6">
    <location>
        <begin position="9"/>
        <end position="28"/>
    </location>
</feature>
<feature type="transmembrane region" description="Helical" evidence="6">
    <location>
        <begin position="165"/>
        <end position="187"/>
    </location>
</feature>
<keyword evidence="2 6" id="KW-1003">Cell membrane</keyword>
<keyword evidence="9" id="KW-1185">Reference proteome</keyword>
<evidence type="ECO:0000313" key="8">
    <source>
        <dbReference type="EMBL" id="TWS96898.1"/>
    </source>
</evidence>
<reference evidence="8 9" key="1">
    <citation type="submission" date="2019-08" db="EMBL/GenBank/DDBJ databases">
        <authorList>
            <person name="Lei W."/>
        </authorList>
    </citation>
    <scope>NUCLEOTIDE SEQUENCE [LARGE SCALE GENOMIC DNA]</scope>
    <source>
        <strain evidence="8 9">CCUG 66496</strain>
    </source>
</reference>
<dbReference type="Pfam" id="PF09335">
    <property type="entry name" value="VTT_dom"/>
    <property type="match status" value="1"/>
</dbReference>
<dbReference type="RefSeq" id="WP_146567806.1">
    <property type="nucleotide sequence ID" value="NZ_VOHL01000006.1"/>
</dbReference>
<dbReference type="PANTHER" id="PTHR12677:SF49">
    <property type="entry name" value="TVP38_TMEM64 FAMILY MEMBRANE PROTEIN"/>
    <property type="match status" value="1"/>
</dbReference>
<evidence type="ECO:0000256" key="1">
    <source>
        <dbReference type="ARBA" id="ARBA00004651"/>
    </source>
</evidence>
<feature type="domain" description="VTT" evidence="7">
    <location>
        <begin position="67"/>
        <end position="183"/>
    </location>
</feature>
<dbReference type="Proteomes" id="UP000317430">
    <property type="component" value="Unassembled WGS sequence"/>
</dbReference>
<evidence type="ECO:0000256" key="2">
    <source>
        <dbReference type="ARBA" id="ARBA00022475"/>
    </source>
</evidence>
<dbReference type="InterPro" id="IPR032816">
    <property type="entry name" value="VTT_dom"/>
</dbReference>
<comment type="caution">
    <text evidence="8">The sequence shown here is derived from an EMBL/GenBank/DDBJ whole genome shotgun (WGS) entry which is preliminary data.</text>
</comment>
<dbReference type="EMBL" id="VOHL01000006">
    <property type="protein sequence ID" value="TWS96898.1"/>
    <property type="molecule type" value="Genomic_DNA"/>
</dbReference>
<comment type="caution">
    <text evidence="6">Lacks conserved residue(s) required for the propagation of feature annotation.</text>
</comment>
<name>A0A5C5S9Z1_9STRE</name>
<dbReference type="PANTHER" id="PTHR12677">
    <property type="entry name" value="GOLGI APPARATUS MEMBRANE PROTEIN TVP38-RELATED"/>
    <property type="match status" value="1"/>
</dbReference>
<proteinExistence type="inferred from homology"/>
<comment type="subcellular location">
    <subcellularLocation>
        <location evidence="1 6">Cell membrane</location>
        <topology evidence="1 6">Multi-pass membrane protein</topology>
    </subcellularLocation>
</comment>
<feature type="transmembrane region" description="Helical" evidence="6">
    <location>
        <begin position="74"/>
        <end position="104"/>
    </location>
</feature>
<evidence type="ECO:0000256" key="5">
    <source>
        <dbReference type="ARBA" id="ARBA00023136"/>
    </source>
</evidence>
<gene>
    <name evidence="8" type="ORF">FRX57_06385</name>
</gene>
<evidence type="ECO:0000256" key="4">
    <source>
        <dbReference type="ARBA" id="ARBA00022989"/>
    </source>
</evidence>
<protein>
    <recommendedName>
        <fullName evidence="6">TVP38/TMEM64 family membrane protein</fullName>
    </recommendedName>
</protein>
<dbReference type="GO" id="GO:0005886">
    <property type="term" value="C:plasma membrane"/>
    <property type="evidence" value="ECO:0007669"/>
    <property type="project" value="UniProtKB-SubCell"/>
</dbReference>
<dbReference type="AlphaFoldDB" id="A0A5C5S9Z1"/>
<feature type="transmembrane region" description="Helical" evidence="6">
    <location>
        <begin position="48"/>
        <end position="67"/>
    </location>
</feature>
<evidence type="ECO:0000313" key="9">
    <source>
        <dbReference type="Proteomes" id="UP000317430"/>
    </source>
</evidence>
<organism evidence="8 9">
    <name type="scientific">Streptococcus cuniculipharyngis</name>
    <dbReference type="NCBI Taxonomy" id="1562651"/>
    <lineage>
        <taxon>Bacteria</taxon>
        <taxon>Bacillati</taxon>
        <taxon>Bacillota</taxon>
        <taxon>Bacilli</taxon>
        <taxon>Lactobacillales</taxon>
        <taxon>Streptococcaceae</taxon>
        <taxon>Streptococcus</taxon>
    </lineage>
</organism>
<keyword evidence="3 6" id="KW-0812">Transmembrane</keyword>